<protein>
    <recommendedName>
        <fullName evidence="9">Cyclin N-terminal domain-containing protein</fullName>
    </recommendedName>
</protein>
<evidence type="ECO:0000256" key="1">
    <source>
        <dbReference type="ARBA" id="ARBA00022618"/>
    </source>
</evidence>
<name>A0A7S3VD73_9STRA</name>
<dbReference type="GO" id="GO:0044772">
    <property type="term" value="P:mitotic cell cycle phase transition"/>
    <property type="evidence" value="ECO:0007669"/>
    <property type="project" value="InterPro"/>
</dbReference>
<evidence type="ECO:0008006" key="9">
    <source>
        <dbReference type="Google" id="ProtNLM"/>
    </source>
</evidence>
<feature type="region of interest" description="Disordered" evidence="5">
    <location>
        <begin position="294"/>
        <end position="316"/>
    </location>
</feature>
<gene>
    <name evidence="8" type="ORF">CDEB00056_LOCUS17130</name>
</gene>
<dbReference type="InterPro" id="IPR039361">
    <property type="entry name" value="Cyclin"/>
</dbReference>
<dbReference type="PIRSF" id="PIRSF001771">
    <property type="entry name" value="Cyclin_A_B_D_E"/>
    <property type="match status" value="1"/>
</dbReference>
<keyword evidence="3" id="KW-0131">Cell cycle</keyword>
<dbReference type="GO" id="GO:0051301">
    <property type="term" value="P:cell division"/>
    <property type="evidence" value="ECO:0007669"/>
    <property type="project" value="UniProtKB-KW"/>
</dbReference>
<keyword evidence="1" id="KW-0132">Cell division</keyword>
<evidence type="ECO:0000256" key="3">
    <source>
        <dbReference type="ARBA" id="ARBA00023306"/>
    </source>
</evidence>
<reference evidence="8" key="1">
    <citation type="submission" date="2021-01" db="EMBL/GenBank/DDBJ databases">
        <authorList>
            <person name="Corre E."/>
            <person name="Pelletier E."/>
            <person name="Niang G."/>
            <person name="Scheremetjew M."/>
            <person name="Finn R."/>
            <person name="Kale V."/>
            <person name="Holt S."/>
            <person name="Cochrane G."/>
            <person name="Meng A."/>
            <person name="Brown T."/>
            <person name="Cohen L."/>
        </authorList>
    </citation>
    <scope>NUCLEOTIDE SEQUENCE</scope>
    <source>
        <strain evidence="8">MM31A-1</strain>
    </source>
</reference>
<evidence type="ECO:0000259" key="7">
    <source>
        <dbReference type="SMART" id="SM01332"/>
    </source>
</evidence>
<feature type="domain" description="Cyclin-like" evidence="6">
    <location>
        <begin position="84"/>
        <end position="168"/>
    </location>
</feature>
<dbReference type="FunFam" id="1.10.472.10:FF:000093">
    <property type="entry name" value="Predicted protein"/>
    <property type="match status" value="1"/>
</dbReference>
<evidence type="ECO:0000259" key="6">
    <source>
        <dbReference type="SMART" id="SM00385"/>
    </source>
</evidence>
<dbReference type="SMART" id="SM00385">
    <property type="entry name" value="CYCLIN"/>
    <property type="match status" value="2"/>
</dbReference>
<proteinExistence type="inferred from homology"/>
<dbReference type="InterPro" id="IPR013763">
    <property type="entry name" value="Cyclin-like_dom"/>
</dbReference>
<evidence type="ECO:0000256" key="5">
    <source>
        <dbReference type="SAM" id="MobiDB-lite"/>
    </source>
</evidence>
<accession>A0A7S3VD73</accession>
<feature type="domain" description="Cyclin C-terminal" evidence="7">
    <location>
        <begin position="180"/>
        <end position="310"/>
    </location>
</feature>
<evidence type="ECO:0000256" key="2">
    <source>
        <dbReference type="ARBA" id="ARBA00023127"/>
    </source>
</evidence>
<dbReference type="PANTHER" id="PTHR10177">
    <property type="entry name" value="CYCLINS"/>
    <property type="match status" value="1"/>
</dbReference>
<dbReference type="Pfam" id="PF00134">
    <property type="entry name" value="Cyclin_N"/>
    <property type="match status" value="1"/>
</dbReference>
<dbReference type="GO" id="GO:0016538">
    <property type="term" value="F:cyclin-dependent protein serine/threonine kinase regulator activity"/>
    <property type="evidence" value="ECO:0007669"/>
    <property type="project" value="InterPro"/>
</dbReference>
<feature type="domain" description="Cyclin-like" evidence="6">
    <location>
        <begin position="185"/>
        <end position="276"/>
    </location>
</feature>
<dbReference type="InterPro" id="IPR036915">
    <property type="entry name" value="Cyclin-like_sf"/>
</dbReference>
<dbReference type="InterPro" id="IPR046965">
    <property type="entry name" value="Cyclin_A/B-like"/>
</dbReference>
<dbReference type="Pfam" id="PF02984">
    <property type="entry name" value="Cyclin_C"/>
    <property type="match status" value="1"/>
</dbReference>
<comment type="similarity">
    <text evidence="4">Belongs to the cyclin family.</text>
</comment>
<dbReference type="Gene3D" id="1.10.472.10">
    <property type="entry name" value="Cyclin-like"/>
    <property type="match status" value="2"/>
</dbReference>
<dbReference type="InterPro" id="IPR006671">
    <property type="entry name" value="Cyclin_N"/>
</dbReference>
<dbReference type="AlphaFoldDB" id="A0A7S3VD73"/>
<sequence length="316" mass="35809">MSNSIRIRSPQNYLYDLPELFEVMRQQEDTTYTCPDYLSDEFQQKQATEISNNPNLFFPSGMSSSSSTSSCTGINEIWREKICEWCYQVVDHFDFNRQVVAIALNYLDRYLALRPVNRKIFQLAAMTCLFIAIKMNESKVLSLSAFLSLSRGYFQAEHVLAMEHAVLRALSWKVNPPTPIIQAKYLLFILPKNVQRKAEILEITRFLTEISVCDYFFVPHKPSTIAIAALLTAFDTVGSSVMPSDTRHFFAKRTYELTGLDCFAKEVQDCVLRMKHSFQQSGFSLGTFAVPVPGEKDRSENGGASPVSTAANLQNP</sequence>
<dbReference type="InterPro" id="IPR004367">
    <property type="entry name" value="Cyclin_C-dom"/>
</dbReference>
<organism evidence="8">
    <name type="scientific">Chaetoceros debilis</name>
    <dbReference type="NCBI Taxonomy" id="122233"/>
    <lineage>
        <taxon>Eukaryota</taxon>
        <taxon>Sar</taxon>
        <taxon>Stramenopiles</taxon>
        <taxon>Ochrophyta</taxon>
        <taxon>Bacillariophyta</taxon>
        <taxon>Coscinodiscophyceae</taxon>
        <taxon>Chaetocerotophycidae</taxon>
        <taxon>Chaetocerotales</taxon>
        <taxon>Chaetocerotaceae</taxon>
        <taxon>Chaetoceros</taxon>
    </lineage>
</organism>
<keyword evidence="2 4" id="KW-0195">Cyclin</keyword>
<evidence type="ECO:0000256" key="4">
    <source>
        <dbReference type="RuleBase" id="RU000383"/>
    </source>
</evidence>
<dbReference type="EMBL" id="HBIO01022257">
    <property type="protein sequence ID" value="CAE0472277.1"/>
    <property type="molecule type" value="Transcribed_RNA"/>
</dbReference>
<dbReference type="SUPFAM" id="SSF47954">
    <property type="entry name" value="Cyclin-like"/>
    <property type="match status" value="2"/>
</dbReference>
<dbReference type="SMART" id="SM01332">
    <property type="entry name" value="Cyclin_C"/>
    <property type="match status" value="1"/>
</dbReference>
<evidence type="ECO:0000313" key="8">
    <source>
        <dbReference type="EMBL" id="CAE0472277.1"/>
    </source>
</evidence>
<feature type="compositionally biased region" description="Polar residues" evidence="5">
    <location>
        <begin position="306"/>
        <end position="316"/>
    </location>
</feature>